<gene>
    <name evidence="2" type="ORF">SAMN05660209_02948</name>
</gene>
<dbReference type="InterPro" id="IPR053714">
    <property type="entry name" value="Iso_Racemase_Enz_sf"/>
</dbReference>
<comment type="similarity">
    <text evidence="1">Belongs to the HyuE racemase family.</text>
</comment>
<evidence type="ECO:0000256" key="1">
    <source>
        <dbReference type="ARBA" id="ARBA00038414"/>
    </source>
</evidence>
<dbReference type="OrthoDB" id="3784929at2"/>
<dbReference type="RefSeq" id="WP_091157710.1">
    <property type="nucleotide sequence ID" value="NZ_FNOT01000007.1"/>
</dbReference>
<dbReference type="AlphaFoldDB" id="A0A1H3K4Z7"/>
<dbReference type="Gene3D" id="3.40.50.12500">
    <property type="match status" value="1"/>
</dbReference>
<protein>
    <submittedName>
        <fullName evidence="2">Asp/Glu/hydantoin racemase</fullName>
    </submittedName>
</protein>
<name>A0A1H3K4Z7_9ACTN</name>
<accession>A0A1H3K4Z7</accession>
<reference evidence="3" key="1">
    <citation type="submission" date="2016-10" db="EMBL/GenBank/DDBJ databases">
        <authorList>
            <person name="Varghese N."/>
            <person name="Submissions S."/>
        </authorList>
    </citation>
    <scope>NUCLEOTIDE SEQUENCE [LARGE SCALE GENOMIC DNA]</scope>
    <source>
        <strain evidence="3">DSM 45422</strain>
    </source>
</reference>
<dbReference type="Proteomes" id="UP000198921">
    <property type="component" value="Unassembled WGS sequence"/>
</dbReference>
<dbReference type="InterPro" id="IPR015942">
    <property type="entry name" value="Asp/Glu/hydantoin_racemase"/>
</dbReference>
<keyword evidence="3" id="KW-1185">Reference proteome</keyword>
<dbReference type="GO" id="GO:0047661">
    <property type="term" value="F:amino-acid racemase activity"/>
    <property type="evidence" value="ECO:0007669"/>
    <property type="project" value="InterPro"/>
</dbReference>
<dbReference type="STRING" id="1137993.SAMN05660209_02948"/>
<dbReference type="EMBL" id="FNOT01000007">
    <property type="protein sequence ID" value="SDY47231.1"/>
    <property type="molecule type" value="Genomic_DNA"/>
</dbReference>
<sequence length="213" mass="22266">MLIHAVTPIHVPPDELARRQARYDALSPAGLRVRLVDIGEQAPRALDTAQQVHDSEGLVTEALRQAPDDADALMPDCVLDPGVAALSGRVGRPVFGLLRTSLGWSRAAGRSAGAVTRNQAIADELCRQVAAHGLDSSFTGVQVLDLDVDAIHQADRWAAALRDVVDRSARAGAGDLVNGCSAVDLPAEAAGWPVRVVDPTALTLRLVAAGEAA</sequence>
<evidence type="ECO:0000313" key="3">
    <source>
        <dbReference type="Proteomes" id="UP000198921"/>
    </source>
</evidence>
<evidence type="ECO:0000313" key="2">
    <source>
        <dbReference type="EMBL" id="SDY47231.1"/>
    </source>
</evidence>
<proteinExistence type="inferred from homology"/>
<organism evidence="2 3">
    <name type="scientific">Geodermatophilus africanus</name>
    <dbReference type="NCBI Taxonomy" id="1137993"/>
    <lineage>
        <taxon>Bacteria</taxon>
        <taxon>Bacillati</taxon>
        <taxon>Actinomycetota</taxon>
        <taxon>Actinomycetes</taxon>
        <taxon>Geodermatophilales</taxon>
        <taxon>Geodermatophilaceae</taxon>
        <taxon>Geodermatophilus</taxon>
    </lineage>
</organism>
<dbReference type="Pfam" id="PF01177">
    <property type="entry name" value="Asp_Glu_race"/>
    <property type="match status" value="1"/>
</dbReference>